<dbReference type="PANTHER" id="PTHR11102">
    <property type="entry name" value="SEL-1-LIKE PROTEIN"/>
    <property type="match status" value="1"/>
</dbReference>
<evidence type="ECO:0000313" key="1">
    <source>
        <dbReference type="EMBL" id="OXM59674.1"/>
    </source>
</evidence>
<dbReference type="InterPro" id="IPR050767">
    <property type="entry name" value="Sel1_AlgK"/>
</dbReference>
<dbReference type="InterPro" id="IPR011990">
    <property type="entry name" value="TPR-like_helical_dom_sf"/>
</dbReference>
<comment type="caution">
    <text evidence="1">The sequence shown here is derived from an EMBL/GenBank/DDBJ whole genome shotgun (WGS) entry which is preliminary data.</text>
</comment>
<organism evidence="1 2">
    <name type="scientific">Amycolatopsis vastitatis</name>
    <dbReference type="NCBI Taxonomy" id="1905142"/>
    <lineage>
        <taxon>Bacteria</taxon>
        <taxon>Bacillati</taxon>
        <taxon>Actinomycetota</taxon>
        <taxon>Actinomycetes</taxon>
        <taxon>Pseudonocardiales</taxon>
        <taxon>Pseudonocardiaceae</taxon>
        <taxon>Amycolatopsis</taxon>
    </lineage>
</organism>
<reference evidence="2" key="1">
    <citation type="submission" date="2017-07" db="EMBL/GenBank/DDBJ databases">
        <title>Comparative genome mining reveals phylogenetic distribution patterns of secondary metabolites in Amycolatopsis.</title>
        <authorList>
            <person name="Adamek M."/>
            <person name="Alanjary M."/>
            <person name="Sales-Ortells H."/>
            <person name="Goodfellow M."/>
            <person name="Bull A.T."/>
            <person name="Kalinowski J."/>
            <person name="Ziemert N."/>
        </authorList>
    </citation>
    <scope>NUCLEOTIDE SEQUENCE [LARGE SCALE GENOMIC DNA]</scope>
    <source>
        <strain evidence="2">H5</strain>
    </source>
</reference>
<dbReference type="EMBL" id="NMUL01000077">
    <property type="protein sequence ID" value="OXM59674.1"/>
    <property type="molecule type" value="Genomic_DNA"/>
</dbReference>
<evidence type="ECO:0008006" key="3">
    <source>
        <dbReference type="Google" id="ProtNLM"/>
    </source>
</evidence>
<dbReference type="Proteomes" id="UP000215199">
    <property type="component" value="Unassembled WGS sequence"/>
</dbReference>
<dbReference type="SUPFAM" id="SSF81901">
    <property type="entry name" value="HCP-like"/>
    <property type="match status" value="1"/>
</dbReference>
<sequence length="720" mass="78019">MLLVGDSSVGKTRALFEAVEAVIPDWWLLHPRDAEALRAFAAQPTGRTVVWLDELQDYLDHPAGVSSGQVRELIAAGVVLVATCWPGEHSKRVALPEDGRPDPYANDRRLLDLADVLHVPSAFSPFERRRAEDLAGTDHRIRVALDTPDAGFTQVMAAGPDLIRHWTEAPAYAQAVIIAALDARRVGTHAPLTRDYLADAAPSYLNERQKATAPSAWLDDALNYATQLLHGATAALTPVSAGMGTIDAYQVADYLHQHALQARRREPLPDAAWNVLIRHHHPDDTGRLADSAERRGRDDEAFTLFQQLADRGDENAARHLAQLLVENGQIAQLRDRSTSDRHAANQLVRLLAKQEQVDELRQRADNGHAHAAVRLAELLAAQEQVDDAIQVLRPHAGNGVAAIELADLLSEREQIEDAIEVLRAHADNGDEYVAERLVDLLVANGQVERLRVRADGGDEYAATELAGLLVAQGQVEDAIQVLRPHADNGDGWAAVDLAALLVKQEQVEDATEVLRPHADNADPLAATRLAEVLAAHGQVGQLRQRADDGDEYAAGELARLMALQGQVEQLRERADGGDEYAATELAALLVMRDQAEDAIQVLRPHADNGDRVVAARLAALLVNQGRVEDAIEVLLVSAMKGDQLAVARLAQLAARGSVEHAIAILRDLADNGHRQAALELTNQLVEHGKIDELEREVAAGTEGAVAALRRVRPVVATHGG</sequence>
<dbReference type="Gene3D" id="1.25.40.10">
    <property type="entry name" value="Tetratricopeptide repeat domain"/>
    <property type="match status" value="3"/>
</dbReference>
<keyword evidence="2" id="KW-1185">Reference proteome</keyword>
<dbReference type="PANTHER" id="PTHR11102:SF160">
    <property type="entry name" value="ERAD-ASSOCIATED E3 UBIQUITIN-PROTEIN LIGASE COMPONENT HRD3"/>
    <property type="match status" value="1"/>
</dbReference>
<protein>
    <recommendedName>
        <fullName evidence="3">Tetratricopeptide repeat protein</fullName>
    </recommendedName>
</protein>
<proteinExistence type="predicted"/>
<accession>A0A229SLP7</accession>
<dbReference type="RefSeq" id="WP_093954030.1">
    <property type="nucleotide sequence ID" value="NZ_NMUL01000077.1"/>
</dbReference>
<name>A0A229SLP7_9PSEU</name>
<dbReference type="AlphaFoldDB" id="A0A229SLP7"/>
<evidence type="ECO:0000313" key="2">
    <source>
        <dbReference type="Proteomes" id="UP000215199"/>
    </source>
</evidence>
<dbReference type="OrthoDB" id="3964962at2"/>
<gene>
    <name evidence="1" type="ORF">CF165_46630</name>
</gene>